<evidence type="ECO:0000256" key="1">
    <source>
        <dbReference type="SAM" id="MobiDB-lite"/>
    </source>
</evidence>
<gene>
    <name evidence="2" type="ORF">VXC91_45370</name>
</gene>
<feature type="region of interest" description="Disordered" evidence="1">
    <location>
        <begin position="28"/>
        <end position="47"/>
    </location>
</feature>
<dbReference type="EMBL" id="JAYWVC010000540">
    <property type="protein sequence ID" value="MED7828867.1"/>
    <property type="molecule type" value="Genomic_DNA"/>
</dbReference>
<name>A0ABU7FXQ8_9ACTN</name>
<keyword evidence="3" id="KW-1185">Reference proteome</keyword>
<comment type="caution">
    <text evidence="2">The sequence shown here is derived from an EMBL/GenBank/DDBJ whole genome shotgun (WGS) entry which is preliminary data.</text>
</comment>
<evidence type="ECO:0000313" key="2">
    <source>
        <dbReference type="EMBL" id="MED7828867.1"/>
    </source>
</evidence>
<accession>A0ABU7FXQ8</accession>
<proteinExistence type="predicted"/>
<reference evidence="2" key="1">
    <citation type="submission" date="2024-01" db="EMBL/GenBank/DDBJ databases">
        <title>First draft genome sequence data of TA4-1, the type strain of Gram-positive actinobacterium Streptomyces chiangmaiensis.</title>
        <authorList>
            <person name="Yasawong M."/>
            <person name="Nantapong N."/>
        </authorList>
    </citation>
    <scope>NUCLEOTIDE SEQUENCE</scope>
    <source>
        <strain evidence="2">TA4-1</strain>
    </source>
</reference>
<dbReference type="Proteomes" id="UP001333996">
    <property type="component" value="Unassembled WGS sequence"/>
</dbReference>
<dbReference type="RefSeq" id="WP_329513171.1">
    <property type="nucleotide sequence ID" value="NZ_JAYWVC010000540.1"/>
</dbReference>
<organism evidence="2 3">
    <name type="scientific">Streptomyces chiangmaiensis</name>
    <dbReference type="NCBI Taxonomy" id="766497"/>
    <lineage>
        <taxon>Bacteria</taxon>
        <taxon>Bacillati</taxon>
        <taxon>Actinomycetota</taxon>
        <taxon>Actinomycetes</taxon>
        <taxon>Kitasatosporales</taxon>
        <taxon>Streptomycetaceae</taxon>
        <taxon>Streptomyces</taxon>
    </lineage>
</organism>
<protein>
    <submittedName>
        <fullName evidence="2">Uncharacterized protein</fullName>
    </submittedName>
</protein>
<feature type="non-terminal residue" evidence="2">
    <location>
        <position position="1"/>
    </location>
</feature>
<sequence length="73" mass="8076">ADDWNNLNWTHLFDSKDAYLQATHAPGTVRPRVSIPNSQPPEPVWGESAAGTARQCFQQPVRVVLPADRLLAP</sequence>
<evidence type="ECO:0000313" key="3">
    <source>
        <dbReference type="Proteomes" id="UP001333996"/>
    </source>
</evidence>